<proteinExistence type="predicted"/>
<evidence type="ECO:0000313" key="4">
    <source>
        <dbReference type="EMBL" id="HJF90907.1"/>
    </source>
</evidence>
<keyword evidence="2" id="KW-1133">Transmembrane helix</keyword>
<evidence type="ECO:0000256" key="1">
    <source>
        <dbReference type="SAM" id="MobiDB-lite"/>
    </source>
</evidence>
<dbReference type="Gene3D" id="2.40.160.20">
    <property type="match status" value="1"/>
</dbReference>
<dbReference type="RefSeq" id="WP_022020909.1">
    <property type="nucleotide sequence ID" value="NZ_CAUDDV010000030.1"/>
</dbReference>
<evidence type="ECO:0000259" key="3">
    <source>
        <dbReference type="Pfam" id="PF13568"/>
    </source>
</evidence>
<dbReference type="InterPro" id="IPR025665">
    <property type="entry name" value="Beta-barrel_OMP_2"/>
</dbReference>
<name>A0A921HWB9_9BACT</name>
<evidence type="ECO:0000256" key="2">
    <source>
        <dbReference type="SAM" id="Phobius"/>
    </source>
</evidence>
<dbReference type="AlphaFoldDB" id="A0A921HWB9"/>
<reference evidence="4" key="2">
    <citation type="submission" date="2021-09" db="EMBL/GenBank/DDBJ databases">
        <authorList>
            <person name="Gilroy R."/>
        </authorList>
    </citation>
    <scope>NUCLEOTIDE SEQUENCE</scope>
    <source>
        <strain evidence="4">CHK55-1828</strain>
    </source>
</reference>
<accession>A0A921HWB9</accession>
<feature type="transmembrane region" description="Helical" evidence="2">
    <location>
        <begin position="55"/>
        <end position="75"/>
    </location>
</feature>
<sequence length="430" mass="47693">MKDELWLKKIKDRLDDCQEPLPAGGWERLERELGQTGQSVSSSPRSKRIVVMRRWSVAAAAALLVAVSGISFWLLHSPAGEEMRRAEVPVVRPFDRMPEPAVEDEALARVDEPVLQERKPAVVASRERGHVEQVRLEEDLSVVQDDEPQNMSVAGKSEEKERAAEVVVRSETPHEEQVPAVQKKKKTSLDEPVVLPEPARKKNKGWAFGLSVGNNGPSLGNDGERDMVMGDVGGGMQGSNINLSATTNGVIVITSEQELTFKDGMPYVHQRGDIPASADHRQPVSVGFSVRKELGKGFSVETGLMYTYLSSDVYMSGSRNKQAQKLHYIGIPLRANWNFVDTRRFIVYLSAGGAVEKCVYGKLGHEKQTVKPVQWSVLGAVGAQYNLSRRWGLYVEPGVSYYFDDGSLVQTIRKERPCSFTIQAGLRLSY</sequence>
<feature type="region of interest" description="Disordered" evidence="1">
    <location>
        <begin position="167"/>
        <end position="188"/>
    </location>
</feature>
<dbReference type="EMBL" id="DYVX01000003">
    <property type="protein sequence ID" value="HJF90907.1"/>
    <property type="molecule type" value="Genomic_DNA"/>
</dbReference>
<reference evidence="4" key="1">
    <citation type="journal article" date="2021" name="PeerJ">
        <title>Extensive microbial diversity within the chicken gut microbiome revealed by metagenomics and culture.</title>
        <authorList>
            <person name="Gilroy R."/>
            <person name="Ravi A."/>
            <person name="Getino M."/>
            <person name="Pursley I."/>
            <person name="Horton D.L."/>
            <person name="Alikhan N.F."/>
            <person name="Baker D."/>
            <person name="Gharbi K."/>
            <person name="Hall N."/>
            <person name="Watson M."/>
            <person name="Adriaenssens E.M."/>
            <person name="Foster-Nyarko E."/>
            <person name="Jarju S."/>
            <person name="Secka A."/>
            <person name="Antonio M."/>
            <person name="Oren A."/>
            <person name="Chaudhuri R.R."/>
            <person name="La Ragione R."/>
            <person name="Hildebrand F."/>
            <person name="Pallen M.J."/>
        </authorList>
    </citation>
    <scope>NUCLEOTIDE SEQUENCE</scope>
    <source>
        <strain evidence="4">CHK55-1828</strain>
    </source>
</reference>
<dbReference type="Proteomes" id="UP000717835">
    <property type="component" value="Unassembled WGS sequence"/>
</dbReference>
<comment type="caution">
    <text evidence="4">The sequence shown here is derived from an EMBL/GenBank/DDBJ whole genome shotgun (WGS) entry which is preliminary data.</text>
</comment>
<keyword evidence="2" id="KW-0472">Membrane</keyword>
<organism evidence="4 5">
    <name type="scientific">Mediterranea massiliensis</name>
    <dbReference type="NCBI Taxonomy" id="1841865"/>
    <lineage>
        <taxon>Bacteria</taxon>
        <taxon>Pseudomonadati</taxon>
        <taxon>Bacteroidota</taxon>
        <taxon>Bacteroidia</taxon>
        <taxon>Bacteroidales</taxon>
        <taxon>Bacteroidaceae</taxon>
        <taxon>Mediterranea</taxon>
    </lineage>
</organism>
<protein>
    <submittedName>
        <fullName evidence="4">PorT family protein</fullName>
    </submittedName>
</protein>
<dbReference type="Pfam" id="PF13568">
    <property type="entry name" value="OMP_b-brl_2"/>
    <property type="match status" value="1"/>
</dbReference>
<gene>
    <name evidence="4" type="ORF">K8W02_00760</name>
</gene>
<evidence type="ECO:0000313" key="5">
    <source>
        <dbReference type="Proteomes" id="UP000717835"/>
    </source>
</evidence>
<feature type="domain" description="Outer membrane protein beta-barrel" evidence="3">
    <location>
        <begin position="280"/>
        <end position="394"/>
    </location>
</feature>
<keyword evidence="2" id="KW-0812">Transmembrane</keyword>
<dbReference type="SUPFAM" id="SSF56925">
    <property type="entry name" value="OMPA-like"/>
    <property type="match status" value="1"/>
</dbReference>
<dbReference type="InterPro" id="IPR011250">
    <property type="entry name" value="OMP/PagP_B-barrel"/>
</dbReference>